<name>A0A2T4IS40_9HYPH</name>
<dbReference type="Gene3D" id="1.25.40.10">
    <property type="entry name" value="Tetratricopeptide repeat domain"/>
    <property type="match status" value="2"/>
</dbReference>
<dbReference type="Proteomes" id="UP000240259">
    <property type="component" value="Unassembled WGS sequence"/>
</dbReference>
<dbReference type="InterPro" id="IPR005158">
    <property type="entry name" value="BTAD"/>
</dbReference>
<gene>
    <name evidence="2" type="ORF">C9427_21110</name>
</gene>
<proteinExistence type="predicted"/>
<dbReference type="InterPro" id="IPR011990">
    <property type="entry name" value="TPR-like_helical_dom_sf"/>
</dbReference>
<dbReference type="SMART" id="SM01043">
    <property type="entry name" value="BTAD"/>
    <property type="match status" value="1"/>
</dbReference>
<evidence type="ECO:0000313" key="3">
    <source>
        <dbReference type="Proteomes" id="UP000240259"/>
    </source>
</evidence>
<evidence type="ECO:0000313" key="2">
    <source>
        <dbReference type="EMBL" id="PTE08476.1"/>
    </source>
</evidence>
<dbReference type="EMBL" id="PZJX01000039">
    <property type="protein sequence ID" value="PTE08476.1"/>
    <property type="molecule type" value="Genomic_DNA"/>
</dbReference>
<evidence type="ECO:0000259" key="1">
    <source>
        <dbReference type="SMART" id="SM01043"/>
    </source>
</evidence>
<feature type="domain" description="Bacterial transcriptional activator" evidence="1">
    <location>
        <begin position="182"/>
        <end position="312"/>
    </location>
</feature>
<sequence length="657" mass="70961">MDFAEISFSSAGLSLSAPGISRSMMNVGIVGLHCYVVALTCWVHGGLETGRRWTRCAATPKKRARPVTRFVPRSPRKAVAVAVGWWKSVGGKIKLLGEPAILDAAGQSQPVRGHQAWALLARLALARAPLDRRSLAAELFPETVDPLGSLRWCLASLRKALNASECLNGDPVECRFAADIEVDVWNLDRDDFDVEQAGPLLGSLEPRCSPEFSTWLLVERERIAGIVEARIRQETIRAMSIEDHGRATRLAELGVRRSPYDEGAHILLVKSLALAGRYDAALGQVEAAEAVFLAELGEKPSAALRSAARRTIASPPGGISPEAFVRSLMQSGLAALSAGAADAGIDCLRRAVRDAEKTNDPHLTATATFELGTALVHSVRGYDDEGSILLRQSTELARRSGSAGVASAGFRELGYVEALAGRRPTAAAYLAQAVELAEDSDALAGIHGVIGFNLVDWGRIEEGLDNYALSLEHARSAGNRRREIWSLGLGGWGLLAADRLPEADSWLGDCLALVEEQRWISFRPWPVAVLSESRTRQQASPRELRPGLEEAFALSCQMNDPCWEGAVARALALTYAAHDALPEAMEWLGEAHRRCGRDTDAYSALQVEILASQVEISSRQGRPEVADAIGREWLALAARTHRDAHVARAAAFIGGRR</sequence>
<dbReference type="AlphaFoldDB" id="A0A2T4IS40"/>
<protein>
    <recommendedName>
        <fullName evidence="1">Bacterial transcriptional activator domain-containing protein</fullName>
    </recommendedName>
</protein>
<dbReference type="Pfam" id="PF03704">
    <property type="entry name" value="BTAD"/>
    <property type="match status" value="1"/>
</dbReference>
<dbReference type="InterPro" id="IPR051677">
    <property type="entry name" value="AfsR-DnrI-RedD_regulator"/>
</dbReference>
<reference evidence="2 3" key="1">
    <citation type="submission" date="2018-03" db="EMBL/GenBank/DDBJ databases">
        <title>Genome sequence of the symbiotic type strain Mesorhizobium helmanticense CSLC115NT isolated from Lotus corniculatus nodules.</title>
        <authorList>
            <person name="Sannazzaro A.I."/>
            <person name="Torres Tejerizo G.A."/>
            <person name="Dip D."/>
            <person name="Caballero M."/>
            <person name="Pistorio M."/>
            <person name="Estrella M.J."/>
        </authorList>
    </citation>
    <scope>NUCLEOTIDE SEQUENCE [LARGE SCALE GENOMIC DNA]</scope>
    <source>
        <strain evidence="2 3">CSLC115N</strain>
    </source>
</reference>
<organism evidence="2 3">
    <name type="scientific">Mesorhizobium helmanticense</name>
    <dbReference type="NCBI Taxonomy" id="1776423"/>
    <lineage>
        <taxon>Bacteria</taxon>
        <taxon>Pseudomonadati</taxon>
        <taxon>Pseudomonadota</taxon>
        <taxon>Alphaproteobacteria</taxon>
        <taxon>Hyphomicrobiales</taxon>
        <taxon>Phyllobacteriaceae</taxon>
        <taxon>Mesorhizobium</taxon>
    </lineage>
</organism>
<dbReference type="SUPFAM" id="SSF48452">
    <property type="entry name" value="TPR-like"/>
    <property type="match status" value="2"/>
</dbReference>
<dbReference type="PANTHER" id="PTHR35807">
    <property type="entry name" value="TRANSCRIPTIONAL REGULATOR REDD-RELATED"/>
    <property type="match status" value="1"/>
</dbReference>
<comment type="caution">
    <text evidence="2">The sequence shown here is derived from an EMBL/GenBank/DDBJ whole genome shotgun (WGS) entry which is preliminary data.</text>
</comment>
<accession>A0A2T4IS40</accession>
<keyword evidence="3" id="KW-1185">Reference proteome</keyword>